<dbReference type="PANTHER" id="PTHR42982:SF1">
    <property type="entry name" value="SEC-INDEPENDENT PROTEIN TRANSLOCASE PROTEIN TATA"/>
    <property type="match status" value="1"/>
</dbReference>
<protein>
    <submittedName>
        <fullName evidence="10">Twin arginine translocase protein A</fullName>
    </submittedName>
</protein>
<evidence type="ECO:0000256" key="1">
    <source>
        <dbReference type="ARBA" id="ARBA00004167"/>
    </source>
</evidence>
<dbReference type="Gene3D" id="1.20.5.3310">
    <property type="match status" value="1"/>
</dbReference>
<comment type="subcellular location">
    <subcellularLocation>
        <location evidence="1">Membrane</location>
        <topology evidence="1">Single-pass membrane protein</topology>
    </subcellularLocation>
</comment>
<evidence type="ECO:0000256" key="8">
    <source>
        <dbReference type="SAM" id="MobiDB-lite"/>
    </source>
</evidence>
<keyword evidence="6" id="KW-0811">Translocation</keyword>
<organism evidence="10 11">
    <name type="scientific">Anatilimnocola aggregata</name>
    <dbReference type="NCBI Taxonomy" id="2528021"/>
    <lineage>
        <taxon>Bacteria</taxon>
        <taxon>Pseudomonadati</taxon>
        <taxon>Planctomycetota</taxon>
        <taxon>Planctomycetia</taxon>
        <taxon>Pirellulales</taxon>
        <taxon>Pirellulaceae</taxon>
        <taxon>Anatilimnocola</taxon>
    </lineage>
</organism>
<evidence type="ECO:0000256" key="2">
    <source>
        <dbReference type="ARBA" id="ARBA00022448"/>
    </source>
</evidence>
<evidence type="ECO:0000313" key="10">
    <source>
        <dbReference type="EMBL" id="QDU25667.1"/>
    </source>
</evidence>
<feature type="compositionally biased region" description="Basic and acidic residues" evidence="8">
    <location>
        <begin position="60"/>
        <end position="80"/>
    </location>
</feature>
<dbReference type="InterPro" id="IPR003369">
    <property type="entry name" value="TatA/B/E"/>
</dbReference>
<proteinExistence type="predicted"/>
<dbReference type="Proteomes" id="UP000315017">
    <property type="component" value="Chromosome"/>
</dbReference>
<dbReference type="PANTHER" id="PTHR42982">
    <property type="entry name" value="SEC-INDEPENDENT PROTEIN TRANSLOCASE PROTEIN TATA"/>
    <property type="match status" value="1"/>
</dbReference>
<feature type="region of interest" description="Disordered" evidence="8">
    <location>
        <begin position="48"/>
        <end position="80"/>
    </location>
</feature>
<evidence type="ECO:0000256" key="5">
    <source>
        <dbReference type="ARBA" id="ARBA00022989"/>
    </source>
</evidence>
<keyword evidence="5 9" id="KW-1133">Transmembrane helix</keyword>
<keyword evidence="4" id="KW-0653">Protein transport</keyword>
<accession>A0A517Y601</accession>
<dbReference type="EMBL" id="CP036274">
    <property type="protein sequence ID" value="QDU25667.1"/>
    <property type="molecule type" value="Genomic_DNA"/>
</dbReference>
<evidence type="ECO:0000256" key="6">
    <source>
        <dbReference type="ARBA" id="ARBA00023010"/>
    </source>
</evidence>
<evidence type="ECO:0000313" key="11">
    <source>
        <dbReference type="Proteomes" id="UP000315017"/>
    </source>
</evidence>
<dbReference type="GO" id="GO:0015031">
    <property type="term" value="P:protein transport"/>
    <property type="evidence" value="ECO:0007669"/>
    <property type="project" value="UniProtKB-KW"/>
</dbReference>
<reference evidence="10 11" key="1">
    <citation type="submission" date="2019-02" db="EMBL/GenBank/DDBJ databases">
        <title>Deep-cultivation of Planctomycetes and their phenomic and genomic characterization uncovers novel biology.</title>
        <authorList>
            <person name="Wiegand S."/>
            <person name="Jogler M."/>
            <person name="Boedeker C."/>
            <person name="Pinto D."/>
            <person name="Vollmers J."/>
            <person name="Rivas-Marin E."/>
            <person name="Kohn T."/>
            <person name="Peeters S.H."/>
            <person name="Heuer A."/>
            <person name="Rast P."/>
            <person name="Oberbeckmann S."/>
            <person name="Bunk B."/>
            <person name="Jeske O."/>
            <person name="Meyerdierks A."/>
            <person name="Storesund J.E."/>
            <person name="Kallscheuer N."/>
            <person name="Luecker S."/>
            <person name="Lage O.M."/>
            <person name="Pohl T."/>
            <person name="Merkel B.J."/>
            <person name="Hornburger P."/>
            <person name="Mueller R.-W."/>
            <person name="Bruemmer F."/>
            <person name="Labrenz M."/>
            <person name="Spormann A.M."/>
            <person name="Op den Camp H."/>
            <person name="Overmann J."/>
            <person name="Amann R."/>
            <person name="Jetten M.S.M."/>
            <person name="Mascher T."/>
            <person name="Medema M.H."/>
            <person name="Devos D.P."/>
            <person name="Kaster A.-K."/>
            <person name="Ovreas L."/>
            <person name="Rohde M."/>
            <person name="Galperin M.Y."/>
            <person name="Jogler C."/>
        </authorList>
    </citation>
    <scope>NUCLEOTIDE SEQUENCE [LARGE SCALE GENOMIC DNA]</scope>
    <source>
        <strain evidence="10 11">ETA_A8</strain>
    </source>
</reference>
<keyword evidence="11" id="KW-1185">Reference proteome</keyword>
<name>A0A517Y601_9BACT</name>
<evidence type="ECO:0000256" key="9">
    <source>
        <dbReference type="SAM" id="Phobius"/>
    </source>
</evidence>
<feature type="transmembrane region" description="Helical" evidence="9">
    <location>
        <begin position="6"/>
        <end position="27"/>
    </location>
</feature>
<dbReference type="RefSeq" id="WP_145084982.1">
    <property type="nucleotide sequence ID" value="NZ_CP036274.1"/>
</dbReference>
<dbReference type="GO" id="GO:0016020">
    <property type="term" value="C:membrane"/>
    <property type="evidence" value="ECO:0007669"/>
    <property type="project" value="UniProtKB-ARBA"/>
</dbReference>
<keyword evidence="7 9" id="KW-0472">Membrane</keyword>
<evidence type="ECO:0000256" key="4">
    <source>
        <dbReference type="ARBA" id="ARBA00022927"/>
    </source>
</evidence>
<dbReference type="AlphaFoldDB" id="A0A517Y601"/>
<dbReference type="Pfam" id="PF02416">
    <property type="entry name" value="TatA_B_E"/>
    <property type="match status" value="1"/>
</dbReference>
<dbReference type="KEGG" id="aagg:ETAA8_07370"/>
<evidence type="ECO:0000256" key="3">
    <source>
        <dbReference type="ARBA" id="ARBA00022692"/>
    </source>
</evidence>
<keyword evidence="3 9" id="KW-0812">Transmembrane</keyword>
<evidence type="ECO:0000256" key="7">
    <source>
        <dbReference type="ARBA" id="ARBA00023136"/>
    </source>
</evidence>
<gene>
    <name evidence="10" type="ORF">ETAA8_07370</name>
</gene>
<keyword evidence="2" id="KW-0813">Transport</keyword>
<sequence length="80" mass="8752">MAAPLLAVFGIGQTELIILCVIILILFGHRLPSVMFSLGKGIKDFKHGLNTQEEEPEEPPTGKKIDEKKSAETVPADKDH</sequence>